<organism evidence="1 2">
    <name type="scientific">Pirellulimonas nuda</name>
    <dbReference type="NCBI Taxonomy" id="2528009"/>
    <lineage>
        <taxon>Bacteria</taxon>
        <taxon>Pseudomonadati</taxon>
        <taxon>Planctomycetota</taxon>
        <taxon>Planctomycetia</taxon>
        <taxon>Pirellulales</taxon>
        <taxon>Lacipirellulaceae</taxon>
        <taxon>Pirellulimonas</taxon>
    </lineage>
</organism>
<sequence length="208" mass="22810">MVQMDKPQKRSAPRFSLRTMLIALTLGSLLAGWFAARYRSAARTVARRNDVLSMLLDRRAQPPGGLQLARVDTLGLFAKPRADIDEFFRMDRSSASAGAWEAFWSGESAGTTTMACSYEFTPAVDGLPAVALRDRIQRHFEHGFEMMALFTSSTSTTTSDGGDQASGRQIWATKNNGISVVLDTDVDTVDEKAIVRILLIESQSVGAW</sequence>
<evidence type="ECO:0000313" key="2">
    <source>
        <dbReference type="Proteomes" id="UP000317429"/>
    </source>
</evidence>
<name>A0A518DFL4_9BACT</name>
<protein>
    <submittedName>
        <fullName evidence="1">Uncharacterized protein</fullName>
    </submittedName>
</protein>
<gene>
    <name evidence="1" type="ORF">Pla175_36580</name>
</gene>
<accession>A0A518DFL4</accession>
<evidence type="ECO:0000313" key="1">
    <source>
        <dbReference type="EMBL" id="QDU90256.1"/>
    </source>
</evidence>
<dbReference type="EMBL" id="CP036291">
    <property type="protein sequence ID" value="QDU90256.1"/>
    <property type="molecule type" value="Genomic_DNA"/>
</dbReference>
<reference evidence="1 2" key="1">
    <citation type="submission" date="2019-02" db="EMBL/GenBank/DDBJ databases">
        <title>Deep-cultivation of Planctomycetes and their phenomic and genomic characterization uncovers novel biology.</title>
        <authorList>
            <person name="Wiegand S."/>
            <person name="Jogler M."/>
            <person name="Boedeker C."/>
            <person name="Pinto D."/>
            <person name="Vollmers J."/>
            <person name="Rivas-Marin E."/>
            <person name="Kohn T."/>
            <person name="Peeters S.H."/>
            <person name="Heuer A."/>
            <person name="Rast P."/>
            <person name="Oberbeckmann S."/>
            <person name="Bunk B."/>
            <person name="Jeske O."/>
            <person name="Meyerdierks A."/>
            <person name="Storesund J.E."/>
            <person name="Kallscheuer N."/>
            <person name="Luecker S."/>
            <person name="Lage O.M."/>
            <person name="Pohl T."/>
            <person name="Merkel B.J."/>
            <person name="Hornburger P."/>
            <person name="Mueller R.-W."/>
            <person name="Bruemmer F."/>
            <person name="Labrenz M."/>
            <person name="Spormann A.M."/>
            <person name="Op den Camp H."/>
            <person name="Overmann J."/>
            <person name="Amann R."/>
            <person name="Jetten M.S.M."/>
            <person name="Mascher T."/>
            <person name="Medema M.H."/>
            <person name="Devos D.P."/>
            <person name="Kaster A.-K."/>
            <person name="Ovreas L."/>
            <person name="Rohde M."/>
            <person name="Galperin M.Y."/>
            <person name="Jogler C."/>
        </authorList>
    </citation>
    <scope>NUCLEOTIDE SEQUENCE [LARGE SCALE GENOMIC DNA]</scope>
    <source>
        <strain evidence="1 2">Pla175</strain>
    </source>
</reference>
<dbReference type="Proteomes" id="UP000317429">
    <property type="component" value="Chromosome"/>
</dbReference>
<dbReference type="KEGG" id="pnd:Pla175_36580"/>
<keyword evidence="2" id="KW-1185">Reference proteome</keyword>
<dbReference type="AlphaFoldDB" id="A0A518DFL4"/>
<proteinExistence type="predicted"/>